<comment type="caution">
    <text evidence="2">The sequence shown here is derived from an EMBL/GenBank/DDBJ whole genome shotgun (WGS) entry which is preliminary data.</text>
</comment>
<organism evidence="2 3">
    <name type="scientific">Coniosporium apollinis</name>
    <dbReference type="NCBI Taxonomy" id="61459"/>
    <lineage>
        <taxon>Eukaryota</taxon>
        <taxon>Fungi</taxon>
        <taxon>Dikarya</taxon>
        <taxon>Ascomycota</taxon>
        <taxon>Pezizomycotina</taxon>
        <taxon>Dothideomycetes</taxon>
        <taxon>Dothideomycetes incertae sedis</taxon>
        <taxon>Coniosporium</taxon>
    </lineage>
</organism>
<proteinExistence type="predicted"/>
<evidence type="ECO:0000256" key="1">
    <source>
        <dbReference type="SAM" id="MobiDB-lite"/>
    </source>
</evidence>
<protein>
    <submittedName>
        <fullName evidence="2">Uncharacterized protein</fullName>
    </submittedName>
</protein>
<feature type="region of interest" description="Disordered" evidence="1">
    <location>
        <begin position="116"/>
        <end position="147"/>
    </location>
</feature>
<sequence length="147" mass="15743">MAEAQAAKAKAGAAFYITHIACDYDYPARTPYQVLTTAQTTKLPTEEKLAKLAESHTQTALSEKPNSVKQDRDASRRVIFLIPKVRRRDQACGGRGCFADGEVEVARQAKFAELDAAESGGGRSTGNGDCRAQGRTRAAGCFEEGGT</sequence>
<keyword evidence="3" id="KW-1185">Reference proteome</keyword>
<gene>
    <name evidence="2" type="ORF">H2201_001803</name>
</gene>
<evidence type="ECO:0000313" key="2">
    <source>
        <dbReference type="EMBL" id="KAJ9667998.1"/>
    </source>
</evidence>
<dbReference type="EMBL" id="JAPDRL010000009">
    <property type="protein sequence ID" value="KAJ9667998.1"/>
    <property type="molecule type" value="Genomic_DNA"/>
</dbReference>
<dbReference type="Proteomes" id="UP001172684">
    <property type="component" value="Unassembled WGS sequence"/>
</dbReference>
<accession>A0ABQ9P1T7</accession>
<evidence type="ECO:0000313" key="3">
    <source>
        <dbReference type="Proteomes" id="UP001172684"/>
    </source>
</evidence>
<name>A0ABQ9P1T7_9PEZI</name>
<reference evidence="2" key="1">
    <citation type="submission" date="2022-10" db="EMBL/GenBank/DDBJ databases">
        <title>Culturing micro-colonial fungi from biological soil crusts in the Mojave desert and describing Neophaeococcomyces mojavensis, and introducing the new genera and species Taxawa tesnikishii.</title>
        <authorList>
            <person name="Kurbessoian T."/>
            <person name="Stajich J.E."/>
        </authorList>
    </citation>
    <scope>NUCLEOTIDE SEQUENCE</scope>
    <source>
        <strain evidence="2">TK_1</strain>
    </source>
</reference>